<feature type="compositionally biased region" description="Basic and acidic residues" evidence="1">
    <location>
        <begin position="59"/>
        <end position="71"/>
    </location>
</feature>
<keyword evidence="3" id="KW-1185">Reference proteome</keyword>
<feature type="region of interest" description="Disordered" evidence="1">
    <location>
        <begin position="131"/>
        <end position="208"/>
    </location>
</feature>
<organism evidence="2 3">
    <name type="scientific">Chaetoceros tenuissimus</name>
    <dbReference type="NCBI Taxonomy" id="426638"/>
    <lineage>
        <taxon>Eukaryota</taxon>
        <taxon>Sar</taxon>
        <taxon>Stramenopiles</taxon>
        <taxon>Ochrophyta</taxon>
        <taxon>Bacillariophyta</taxon>
        <taxon>Coscinodiscophyceae</taxon>
        <taxon>Chaetocerotophycidae</taxon>
        <taxon>Chaetocerotales</taxon>
        <taxon>Chaetocerotaceae</taxon>
        <taxon>Chaetoceros</taxon>
    </lineage>
</organism>
<accession>A0AAD3D852</accession>
<evidence type="ECO:0000313" key="2">
    <source>
        <dbReference type="EMBL" id="GFH59621.1"/>
    </source>
</evidence>
<feature type="compositionally biased region" description="Low complexity" evidence="1">
    <location>
        <begin position="162"/>
        <end position="177"/>
    </location>
</feature>
<comment type="caution">
    <text evidence="2">The sequence shown here is derived from an EMBL/GenBank/DDBJ whole genome shotgun (WGS) entry which is preliminary data.</text>
</comment>
<feature type="compositionally biased region" description="Polar residues" evidence="1">
    <location>
        <begin position="199"/>
        <end position="208"/>
    </location>
</feature>
<name>A0AAD3D852_9STRA</name>
<feature type="compositionally biased region" description="Acidic residues" evidence="1">
    <location>
        <begin position="1"/>
        <end position="20"/>
    </location>
</feature>
<protein>
    <submittedName>
        <fullName evidence="2">Uncharacterized protein</fullName>
    </submittedName>
</protein>
<feature type="region of interest" description="Disordered" evidence="1">
    <location>
        <begin position="1"/>
        <end position="43"/>
    </location>
</feature>
<proteinExistence type="predicted"/>
<dbReference type="Proteomes" id="UP001054902">
    <property type="component" value="Unassembled WGS sequence"/>
</dbReference>
<feature type="region of interest" description="Disordered" evidence="1">
    <location>
        <begin position="55"/>
        <end position="115"/>
    </location>
</feature>
<sequence length="359" mass="41770">MPRDSSDEEEEYSYDSEFESLESLSETSIKSTVEETKEQEETIDESFISFETECENDAEETKCNSNQEERVTSPMKRQSTIEMAERRSSTLPLHEICNNVEDQGLPNRGTKEEKTLCNSIESQDKVLSKLDFHKSSRESNEQVTKELKEHKSEVQNPPPSPSRKSLLSSRPSLGPRLSKAKRVSIDVTSSLPQPPPENRPSSRGKVSSRIQAFIERQEANEIARRKKMETRRLEAEYNAKVDIDKKQCQKCKNVQSYSEFVNNRSNCSLCNGEYMRRSGFDLEHFEQRMFTSRVRKEQTMNRIRNERLSTLHNSTSLRKEDLDKAALKADGNSFLKRMQQDLLRRTQRMEILRERHSRL</sequence>
<dbReference type="AlphaFoldDB" id="A0AAD3D852"/>
<gene>
    <name evidence="2" type="ORF">CTEN210_16097</name>
</gene>
<evidence type="ECO:0000256" key="1">
    <source>
        <dbReference type="SAM" id="MobiDB-lite"/>
    </source>
</evidence>
<dbReference type="EMBL" id="BLLK01000069">
    <property type="protein sequence ID" value="GFH59621.1"/>
    <property type="molecule type" value="Genomic_DNA"/>
</dbReference>
<reference evidence="2 3" key="1">
    <citation type="journal article" date="2021" name="Sci. Rep.">
        <title>The genome of the diatom Chaetoceros tenuissimus carries an ancient integrated fragment of an extant virus.</title>
        <authorList>
            <person name="Hongo Y."/>
            <person name="Kimura K."/>
            <person name="Takaki Y."/>
            <person name="Yoshida Y."/>
            <person name="Baba S."/>
            <person name="Kobayashi G."/>
            <person name="Nagasaki K."/>
            <person name="Hano T."/>
            <person name="Tomaru Y."/>
        </authorList>
    </citation>
    <scope>NUCLEOTIDE SEQUENCE [LARGE SCALE GENOMIC DNA]</scope>
    <source>
        <strain evidence="2 3">NIES-3715</strain>
    </source>
</reference>
<evidence type="ECO:0000313" key="3">
    <source>
        <dbReference type="Proteomes" id="UP001054902"/>
    </source>
</evidence>
<feature type="compositionally biased region" description="Basic and acidic residues" evidence="1">
    <location>
        <begin position="131"/>
        <end position="153"/>
    </location>
</feature>